<keyword evidence="4" id="KW-0256">Endoplasmic reticulum</keyword>
<evidence type="ECO:0000256" key="6">
    <source>
        <dbReference type="ARBA" id="ARBA00023136"/>
    </source>
</evidence>
<accession>A0A366NHX9</accession>
<proteinExistence type="inferred from homology"/>
<dbReference type="Proteomes" id="UP000288725">
    <property type="component" value="Unassembled WGS sequence"/>
</dbReference>
<protein>
    <submittedName>
        <fullName evidence="9">Uncharacterized protein</fullName>
    </submittedName>
</protein>
<dbReference type="AlphaFoldDB" id="A0A366NHX9"/>
<evidence type="ECO:0000256" key="8">
    <source>
        <dbReference type="ARBA" id="ARBA00038311"/>
    </source>
</evidence>
<keyword evidence="6" id="KW-0472">Membrane</keyword>
<comment type="similarity">
    <text evidence="8">Belongs to the IRC22 family.</text>
</comment>
<evidence type="ECO:0000256" key="4">
    <source>
        <dbReference type="ARBA" id="ARBA00022824"/>
    </source>
</evidence>
<name>A0A366NHX9_VERDA</name>
<dbReference type="PANTHER" id="PTHR12924:SF0">
    <property type="entry name" value="TRANSLOCON-ASSOCIATED PROTEIN SUBUNIT ALPHA"/>
    <property type="match status" value="1"/>
</dbReference>
<evidence type="ECO:0000256" key="2">
    <source>
        <dbReference type="ARBA" id="ARBA00022692"/>
    </source>
</evidence>
<keyword evidence="2" id="KW-0812">Transmembrane</keyword>
<evidence type="ECO:0000313" key="10">
    <source>
        <dbReference type="Proteomes" id="UP000288725"/>
    </source>
</evidence>
<evidence type="ECO:0000256" key="1">
    <source>
        <dbReference type="ARBA" id="ARBA00004115"/>
    </source>
</evidence>
<gene>
    <name evidence="9" type="ORF">VDGE_08335</name>
</gene>
<keyword evidence="5" id="KW-1133">Transmembrane helix</keyword>
<evidence type="ECO:0000256" key="5">
    <source>
        <dbReference type="ARBA" id="ARBA00022989"/>
    </source>
</evidence>
<comment type="caution">
    <text evidence="9">The sequence shown here is derived from an EMBL/GenBank/DDBJ whole genome shotgun (WGS) entry which is preliminary data.</text>
</comment>
<reference evidence="9 10" key="1">
    <citation type="submission" date="2018-12" db="EMBL/GenBank/DDBJ databases">
        <title>Genome of Verticillium dahliae isolate Getta Getta.</title>
        <authorList>
            <person name="Gardiner D.M."/>
        </authorList>
    </citation>
    <scope>NUCLEOTIDE SEQUENCE [LARGE SCALE GENOMIC DNA]</scope>
    <source>
        <strain evidence="9 10">Getta Getta</strain>
    </source>
</reference>
<comment type="function">
    <text evidence="7">Is probably involved in a pathway contributing to genomic integrity.</text>
</comment>
<evidence type="ECO:0000256" key="3">
    <source>
        <dbReference type="ARBA" id="ARBA00022729"/>
    </source>
</evidence>
<dbReference type="SMR" id="A0A366NHX9"/>
<keyword evidence="3" id="KW-0732">Signal</keyword>
<sequence length="260" mass="27835">MVQFTSAVLSFLALPIFGAIAQDAVPEGAPVADAPTLAADVEATFPDADIFGVKLVNGRPTKAVVEITNHEDAPIQVAFVAGSLSRAEELATEVIVRNLTAVRYDLTIEPKEKKAVPYSFALDMQPQDVKLQLVAVISNAKGDVFQLPAYNAPAAVVEPPTSILDPQIIFLYLFLSAAFTGTLYFVYKTWIEALFPQAKRSGKKVRTVNVTVPVPEQDSASSAAATGSGKGYDESWIPDHHINRPVAKRVKSGASGKVKI</sequence>
<comment type="subcellular location">
    <subcellularLocation>
        <location evidence="1">Endoplasmic reticulum membrane</location>
        <topology evidence="1">Single-pass type I membrane protein</topology>
    </subcellularLocation>
</comment>
<evidence type="ECO:0000313" key="9">
    <source>
        <dbReference type="EMBL" id="RXG42751.1"/>
    </source>
</evidence>
<dbReference type="PANTHER" id="PTHR12924">
    <property type="entry name" value="TRANSLOCON-ASSOCIATED PROTEIN, ALPHA SUBUNIT"/>
    <property type="match status" value="1"/>
</dbReference>
<evidence type="ECO:0000256" key="7">
    <source>
        <dbReference type="ARBA" id="ARBA00037565"/>
    </source>
</evidence>
<dbReference type="InterPro" id="IPR005595">
    <property type="entry name" value="TRAP_alpha"/>
</dbReference>
<dbReference type="EMBL" id="RSDZ01000122">
    <property type="protein sequence ID" value="RXG42751.1"/>
    <property type="molecule type" value="Genomic_DNA"/>
</dbReference>
<dbReference type="GO" id="GO:0005789">
    <property type="term" value="C:endoplasmic reticulum membrane"/>
    <property type="evidence" value="ECO:0007669"/>
    <property type="project" value="UniProtKB-SubCell"/>
</dbReference>
<dbReference type="Pfam" id="PF03896">
    <property type="entry name" value="TRAP_alpha"/>
    <property type="match status" value="1"/>
</dbReference>
<organism evidence="9 10">
    <name type="scientific">Verticillium dahliae</name>
    <name type="common">Verticillium wilt</name>
    <dbReference type="NCBI Taxonomy" id="27337"/>
    <lineage>
        <taxon>Eukaryota</taxon>
        <taxon>Fungi</taxon>
        <taxon>Dikarya</taxon>
        <taxon>Ascomycota</taxon>
        <taxon>Pezizomycotina</taxon>
        <taxon>Sordariomycetes</taxon>
        <taxon>Hypocreomycetidae</taxon>
        <taxon>Glomerellales</taxon>
        <taxon>Plectosphaerellaceae</taxon>
        <taxon>Verticillium</taxon>
    </lineage>
</organism>